<keyword evidence="3" id="KW-1185">Reference proteome</keyword>
<dbReference type="EMBL" id="FUXM01000022">
    <property type="protein sequence ID" value="SKA07730.1"/>
    <property type="molecule type" value="Genomic_DNA"/>
</dbReference>
<proteinExistence type="predicted"/>
<feature type="domain" description="HepT-like" evidence="1">
    <location>
        <begin position="3"/>
        <end position="68"/>
    </location>
</feature>
<protein>
    <recommendedName>
        <fullName evidence="1">HepT-like domain-containing protein</fullName>
    </recommendedName>
</protein>
<name>A0A1T4QVB3_9FIRM</name>
<evidence type="ECO:0000259" key="1">
    <source>
        <dbReference type="Pfam" id="PF20797"/>
    </source>
</evidence>
<organism evidence="2 3">
    <name type="scientific">Carboxydocella sporoproducens DSM 16521</name>
    <dbReference type="NCBI Taxonomy" id="1121270"/>
    <lineage>
        <taxon>Bacteria</taxon>
        <taxon>Bacillati</taxon>
        <taxon>Bacillota</taxon>
        <taxon>Clostridia</taxon>
        <taxon>Eubacteriales</taxon>
        <taxon>Clostridiales Family XVI. Incertae Sedis</taxon>
        <taxon>Carboxydocella</taxon>
    </lineage>
</organism>
<dbReference type="Proteomes" id="UP000189933">
    <property type="component" value="Unassembled WGS sequence"/>
</dbReference>
<evidence type="ECO:0000313" key="3">
    <source>
        <dbReference type="Proteomes" id="UP000189933"/>
    </source>
</evidence>
<accession>A0A1T4QVB3</accession>
<sequence>MCLAIPETRPALISKELGEKLAEYRSFRHIIHHTYGFQLVWSRMEPLVNELPEVYQEAKKQINAFIQYFSKPGN</sequence>
<dbReference type="Pfam" id="PF20797">
    <property type="entry name" value="HepT-like_2"/>
    <property type="match status" value="1"/>
</dbReference>
<evidence type="ECO:0000313" key="2">
    <source>
        <dbReference type="EMBL" id="SKA07730.1"/>
    </source>
</evidence>
<reference evidence="3" key="1">
    <citation type="submission" date="2017-02" db="EMBL/GenBank/DDBJ databases">
        <authorList>
            <person name="Varghese N."/>
            <person name="Submissions S."/>
        </authorList>
    </citation>
    <scope>NUCLEOTIDE SEQUENCE [LARGE SCALE GENOMIC DNA]</scope>
    <source>
        <strain evidence="3">DSM 16521</strain>
    </source>
</reference>
<gene>
    <name evidence="2" type="ORF">SAMN02745885_01820</name>
</gene>
<dbReference type="InterPro" id="IPR048769">
    <property type="entry name" value="HepT-like_dom"/>
</dbReference>
<dbReference type="AlphaFoldDB" id="A0A1T4QVB3"/>